<dbReference type="CDD" id="cd00093">
    <property type="entry name" value="HTH_XRE"/>
    <property type="match status" value="1"/>
</dbReference>
<comment type="caution">
    <text evidence="2">The sequence shown here is derived from an EMBL/GenBank/DDBJ whole genome shotgun (WGS) entry which is preliminary data.</text>
</comment>
<accession>A0A645GH78</accession>
<evidence type="ECO:0000259" key="1">
    <source>
        <dbReference type="Pfam" id="PF13443"/>
    </source>
</evidence>
<gene>
    <name evidence="2" type="ORF">SDC9_172556</name>
</gene>
<dbReference type="AlphaFoldDB" id="A0A645GH78"/>
<sequence length="55" mass="6232">MPFCYNKLWKLLIDRHMNKVELRDAAGITPSTLAKIGKDQNVSMDVLGRICQELG</sequence>
<reference evidence="2" key="1">
    <citation type="submission" date="2019-08" db="EMBL/GenBank/DDBJ databases">
        <authorList>
            <person name="Kucharzyk K."/>
            <person name="Murdoch R.W."/>
            <person name="Higgins S."/>
            <person name="Loffler F."/>
        </authorList>
    </citation>
    <scope>NUCLEOTIDE SEQUENCE</scope>
</reference>
<dbReference type="InterPro" id="IPR001387">
    <property type="entry name" value="Cro/C1-type_HTH"/>
</dbReference>
<dbReference type="SUPFAM" id="SSF47413">
    <property type="entry name" value="lambda repressor-like DNA-binding domains"/>
    <property type="match status" value="1"/>
</dbReference>
<proteinExistence type="predicted"/>
<dbReference type="GO" id="GO:0003677">
    <property type="term" value="F:DNA binding"/>
    <property type="evidence" value="ECO:0007669"/>
    <property type="project" value="InterPro"/>
</dbReference>
<name>A0A645GH78_9ZZZZ</name>
<evidence type="ECO:0000313" key="2">
    <source>
        <dbReference type="EMBL" id="MPN25149.1"/>
    </source>
</evidence>
<dbReference type="InterPro" id="IPR010982">
    <property type="entry name" value="Lambda_DNA-bd_dom_sf"/>
</dbReference>
<dbReference type="EMBL" id="VSSQ01074220">
    <property type="protein sequence ID" value="MPN25149.1"/>
    <property type="molecule type" value="Genomic_DNA"/>
</dbReference>
<dbReference type="Gene3D" id="1.10.260.40">
    <property type="entry name" value="lambda repressor-like DNA-binding domains"/>
    <property type="match status" value="1"/>
</dbReference>
<dbReference type="Pfam" id="PF13443">
    <property type="entry name" value="HTH_26"/>
    <property type="match status" value="1"/>
</dbReference>
<organism evidence="2">
    <name type="scientific">bioreactor metagenome</name>
    <dbReference type="NCBI Taxonomy" id="1076179"/>
    <lineage>
        <taxon>unclassified sequences</taxon>
        <taxon>metagenomes</taxon>
        <taxon>ecological metagenomes</taxon>
    </lineage>
</organism>
<feature type="domain" description="HTH cro/C1-type" evidence="1">
    <location>
        <begin position="7"/>
        <end position="55"/>
    </location>
</feature>
<protein>
    <recommendedName>
        <fullName evidence="1">HTH cro/C1-type domain-containing protein</fullName>
    </recommendedName>
</protein>